<dbReference type="Gene3D" id="1.10.533.10">
    <property type="entry name" value="Death Domain, Fas"/>
    <property type="match status" value="1"/>
</dbReference>
<evidence type="ECO:0000256" key="2">
    <source>
        <dbReference type="ARBA" id="ARBA00022737"/>
    </source>
</evidence>
<dbReference type="Gene3D" id="3.80.10.10">
    <property type="entry name" value="Ribonuclease Inhibitor"/>
    <property type="match status" value="1"/>
</dbReference>
<accession>A0AA88PRI6</accession>
<reference evidence="5" key="1">
    <citation type="submission" date="2023-08" db="EMBL/GenBank/DDBJ databases">
        <title>Chromosome-level Genome Assembly of mud carp (Cirrhinus molitorella).</title>
        <authorList>
            <person name="Liu H."/>
        </authorList>
    </citation>
    <scope>NUCLEOTIDE SEQUENCE</scope>
    <source>
        <strain evidence="5">Prfri</strain>
        <tissue evidence="5">Muscle</tissue>
    </source>
</reference>
<comment type="caution">
    <text evidence="5">The sequence shown here is derived from an EMBL/GenBank/DDBJ whole genome shotgun (WGS) entry which is preliminary data.</text>
</comment>
<evidence type="ECO:0000256" key="1">
    <source>
        <dbReference type="ARBA" id="ARBA00022614"/>
    </source>
</evidence>
<gene>
    <name evidence="5" type="ORF">Q8A67_012483</name>
</gene>
<dbReference type="SMART" id="SM01289">
    <property type="entry name" value="PYRIN"/>
    <property type="match status" value="1"/>
</dbReference>
<keyword evidence="2" id="KW-0677">Repeat</keyword>
<proteinExistence type="predicted"/>
<dbReference type="Pfam" id="PF02758">
    <property type="entry name" value="PYRIN"/>
    <property type="match status" value="1"/>
</dbReference>
<dbReference type="InterPro" id="IPR051261">
    <property type="entry name" value="NLR"/>
</dbReference>
<protein>
    <recommendedName>
        <fullName evidence="4">Pyrin domain-containing protein</fullName>
    </recommendedName>
</protein>
<name>A0AA88PRI6_9TELE</name>
<keyword evidence="3" id="KW-0547">Nucleotide-binding</keyword>
<evidence type="ECO:0000313" key="5">
    <source>
        <dbReference type="EMBL" id="KAK2892495.1"/>
    </source>
</evidence>
<feature type="domain" description="Pyrin" evidence="4">
    <location>
        <begin position="1"/>
        <end position="85"/>
    </location>
</feature>
<dbReference type="PROSITE" id="PS51420">
    <property type="entry name" value="RHO"/>
    <property type="match status" value="1"/>
</dbReference>
<dbReference type="InterPro" id="IPR011029">
    <property type="entry name" value="DEATH-like_dom_sf"/>
</dbReference>
<dbReference type="InterPro" id="IPR032675">
    <property type="entry name" value="LRR_dom_sf"/>
</dbReference>
<dbReference type="InterPro" id="IPR001806">
    <property type="entry name" value="Small_GTPase"/>
</dbReference>
<dbReference type="SUPFAM" id="SSF52047">
    <property type="entry name" value="RNI-like"/>
    <property type="match status" value="1"/>
</dbReference>
<dbReference type="SUPFAM" id="SSF47986">
    <property type="entry name" value="DEATH domain"/>
    <property type="match status" value="1"/>
</dbReference>
<evidence type="ECO:0000313" key="6">
    <source>
        <dbReference type="Proteomes" id="UP001187343"/>
    </source>
</evidence>
<dbReference type="PRINTS" id="PR00449">
    <property type="entry name" value="RASTRNSFRMNG"/>
</dbReference>
<keyword evidence="1" id="KW-0433">Leucine-rich repeat</keyword>
<dbReference type="SMART" id="SM00174">
    <property type="entry name" value="RHO"/>
    <property type="match status" value="1"/>
</dbReference>
<dbReference type="Proteomes" id="UP001187343">
    <property type="component" value="Unassembled WGS sequence"/>
</dbReference>
<organism evidence="5 6">
    <name type="scientific">Cirrhinus molitorella</name>
    <name type="common">mud carp</name>
    <dbReference type="NCBI Taxonomy" id="172907"/>
    <lineage>
        <taxon>Eukaryota</taxon>
        <taxon>Metazoa</taxon>
        <taxon>Chordata</taxon>
        <taxon>Craniata</taxon>
        <taxon>Vertebrata</taxon>
        <taxon>Euteleostomi</taxon>
        <taxon>Actinopterygii</taxon>
        <taxon>Neopterygii</taxon>
        <taxon>Teleostei</taxon>
        <taxon>Ostariophysi</taxon>
        <taxon>Cypriniformes</taxon>
        <taxon>Cyprinidae</taxon>
        <taxon>Labeoninae</taxon>
        <taxon>Labeonini</taxon>
        <taxon>Cirrhinus</taxon>
    </lineage>
</organism>
<dbReference type="InterPro" id="IPR004020">
    <property type="entry name" value="DAPIN"/>
</dbReference>
<dbReference type="InterPro" id="IPR027417">
    <property type="entry name" value="P-loop_NTPase"/>
</dbReference>
<dbReference type="PROSITE" id="PS50824">
    <property type="entry name" value="DAPIN"/>
    <property type="match status" value="1"/>
</dbReference>
<dbReference type="SMART" id="SM00368">
    <property type="entry name" value="LRR_RI"/>
    <property type="match status" value="5"/>
</dbReference>
<dbReference type="EMBL" id="JAUYZG010000012">
    <property type="protein sequence ID" value="KAK2892495.1"/>
    <property type="molecule type" value="Genomic_DNA"/>
</dbReference>
<dbReference type="Gene3D" id="3.40.50.300">
    <property type="entry name" value="P-loop containing nucleotide triphosphate hydrolases"/>
    <property type="match status" value="1"/>
</dbReference>
<dbReference type="Pfam" id="PF00071">
    <property type="entry name" value="Ras"/>
    <property type="match status" value="1"/>
</dbReference>
<sequence length="389" mass="43344">MASVKQLLNDTLDELEEEKLRRFKSYLKEDGPIPASVLGKADATETVDQMLDRLGPESAVKIMLHILKKMNQNHLAEQLEKKHTEVSSVLLTEDWMSSNSVLRELDLSNNDLQDSGVKLLSDGLKHVNSKLEVLRFSICNLTAQSCGSLSSVLKSSNTVLRDLDLSNNDLQDSGVMLLSEGLKSPNCQMEILRLSGCMLTEKGCHLASSALTSNPSHLRELDLSYNHPGDSGVKLLSEKLRDPNCSLDKFNVDHGGESRITAGLKKYACFLTLDPNTANTDLCLSEENRKSSREIATFKAIQWHPDVRRFCSDTPIILVGTKLDLRDDKDTIEKLKEKEQTPITYRQGLDMAKEIGAVKYLECSALTQIGLKTMFEETIQEALCQCLKN</sequence>
<dbReference type="PANTHER" id="PTHR24106">
    <property type="entry name" value="NACHT, LRR AND CARD DOMAINS-CONTAINING"/>
    <property type="match status" value="1"/>
</dbReference>
<evidence type="ECO:0000256" key="3">
    <source>
        <dbReference type="ARBA" id="ARBA00022741"/>
    </source>
</evidence>
<dbReference type="InterPro" id="IPR001611">
    <property type="entry name" value="Leu-rich_rpt"/>
</dbReference>
<dbReference type="SUPFAM" id="SSF52540">
    <property type="entry name" value="P-loop containing nucleoside triphosphate hydrolases"/>
    <property type="match status" value="1"/>
</dbReference>
<dbReference type="GO" id="GO:0005525">
    <property type="term" value="F:GTP binding"/>
    <property type="evidence" value="ECO:0007669"/>
    <property type="project" value="InterPro"/>
</dbReference>
<keyword evidence="6" id="KW-1185">Reference proteome</keyword>
<dbReference type="Pfam" id="PF13516">
    <property type="entry name" value="LRR_6"/>
    <property type="match status" value="3"/>
</dbReference>
<dbReference type="AlphaFoldDB" id="A0AA88PRI6"/>
<dbReference type="GO" id="GO:0003924">
    <property type="term" value="F:GTPase activity"/>
    <property type="evidence" value="ECO:0007669"/>
    <property type="project" value="InterPro"/>
</dbReference>
<evidence type="ECO:0000259" key="4">
    <source>
        <dbReference type="PROSITE" id="PS50824"/>
    </source>
</evidence>
<dbReference type="FunFam" id="3.80.10.10:FF:000100">
    <property type="entry name" value="Si:dkey-11n14.1"/>
    <property type="match status" value="1"/>
</dbReference>